<name>A0A7R9KJM8_9ACAR</name>
<proteinExistence type="predicted"/>
<dbReference type="OrthoDB" id="2334866at2759"/>
<evidence type="ECO:0000259" key="3">
    <source>
        <dbReference type="Pfam" id="PF07940"/>
    </source>
</evidence>
<reference evidence="4" key="1">
    <citation type="submission" date="2020-11" db="EMBL/GenBank/DDBJ databases">
        <authorList>
            <person name="Tran Van P."/>
        </authorList>
    </citation>
    <scope>NUCLEOTIDE SEQUENCE</scope>
</reference>
<keyword evidence="2" id="KW-0732">Signal</keyword>
<comment type="subcellular location">
    <subcellularLocation>
        <location evidence="1">Cell envelope</location>
    </subcellularLocation>
</comment>
<evidence type="ECO:0000313" key="5">
    <source>
        <dbReference type="Proteomes" id="UP000759131"/>
    </source>
</evidence>
<evidence type="ECO:0000256" key="1">
    <source>
        <dbReference type="ARBA" id="ARBA00004196"/>
    </source>
</evidence>
<dbReference type="Pfam" id="PF07940">
    <property type="entry name" value="Hepar_II_III_C"/>
    <property type="match status" value="1"/>
</dbReference>
<organism evidence="4">
    <name type="scientific">Medioppia subpectinata</name>
    <dbReference type="NCBI Taxonomy" id="1979941"/>
    <lineage>
        <taxon>Eukaryota</taxon>
        <taxon>Metazoa</taxon>
        <taxon>Ecdysozoa</taxon>
        <taxon>Arthropoda</taxon>
        <taxon>Chelicerata</taxon>
        <taxon>Arachnida</taxon>
        <taxon>Acari</taxon>
        <taxon>Acariformes</taxon>
        <taxon>Sarcoptiformes</taxon>
        <taxon>Oribatida</taxon>
        <taxon>Brachypylina</taxon>
        <taxon>Oppioidea</taxon>
        <taxon>Oppiidae</taxon>
        <taxon>Medioppia</taxon>
    </lineage>
</organism>
<dbReference type="Gene3D" id="2.70.98.70">
    <property type="match status" value="1"/>
</dbReference>
<dbReference type="Gene3D" id="1.50.10.100">
    <property type="entry name" value="Chondroitin AC/alginate lyase"/>
    <property type="match status" value="1"/>
</dbReference>
<dbReference type="GO" id="GO:0016829">
    <property type="term" value="F:lyase activity"/>
    <property type="evidence" value="ECO:0007669"/>
    <property type="project" value="InterPro"/>
</dbReference>
<gene>
    <name evidence="4" type="ORF">OSB1V03_LOCUS4921</name>
</gene>
<protein>
    <recommendedName>
        <fullName evidence="3">Heparinase II/III-like C-terminal domain-containing protein</fullName>
    </recommendedName>
</protein>
<evidence type="ECO:0000256" key="2">
    <source>
        <dbReference type="SAM" id="SignalP"/>
    </source>
</evidence>
<dbReference type="EMBL" id="OC856925">
    <property type="protein sequence ID" value="CAD7624477.1"/>
    <property type="molecule type" value="Genomic_DNA"/>
</dbReference>
<feature type="chain" id="PRO_5036403383" description="Heparinase II/III-like C-terminal domain-containing protein" evidence="2">
    <location>
        <begin position="20"/>
        <end position="619"/>
    </location>
</feature>
<feature type="signal peptide" evidence="2">
    <location>
        <begin position="1"/>
        <end position="19"/>
    </location>
</feature>
<dbReference type="SUPFAM" id="SSF48230">
    <property type="entry name" value="Chondroitin AC/alginate lyase"/>
    <property type="match status" value="1"/>
</dbReference>
<feature type="domain" description="Heparinase II/III-like C-terminal" evidence="3">
    <location>
        <begin position="408"/>
        <end position="538"/>
    </location>
</feature>
<dbReference type="Proteomes" id="UP000759131">
    <property type="component" value="Unassembled WGS sequence"/>
</dbReference>
<keyword evidence="5" id="KW-1185">Reference proteome</keyword>
<accession>A0A7R9KJM8</accession>
<dbReference type="InterPro" id="IPR008929">
    <property type="entry name" value="Chondroitin_lyas"/>
</dbReference>
<dbReference type="EMBL" id="CAJPIZ010002350">
    <property type="protein sequence ID" value="CAG2104907.1"/>
    <property type="molecule type" value="Genomic_DNA"/>
</dbReference>
<dbReference type="InterPro" id="IPR012480">
    <property type="entry name" value="Hepar_II_III_C"/>
</dbReference>
<dbReference type="AlphaFoldDB" id="A0A7R9KJM8"/>
<sequence>MFKVIAFCLTVGVLGNVCAHRVVEDRDYVLKAFQAAGGFDGFQDIQVFRDNYKKSVDKSLAELPANIKQFLITKADKSNGEGWVSKLASQYLEFVTTGNRVHFETTDTNRRVQLVNLVIGELLTRNGTYMKQIVNGLWLILEESSWETPAHMNIQKAGPGLPDPEQPIIDLRVSEMVSTVAIIKLLLREELTKMNKQGMFIKRIDHELKQRLILPYLNYDDYFWLGLKGNKVNNHNSWINSNILRAALLAIDDRTARHQVVNRSIYSIDKFINWYPRDGGCDEGPTYWGWAGGRLVDYLELLGDVSGGKIDWSTNKLLDLIGTFIYKVHIADNRYVNFADAHAVVEPEQSAVYKYGHLFKDETMKHFAAYVGQREDNYESVKSVSDFLGSLSIFVSTLVSYARGGTNDESHNHNDVGNYIVYVSGKPFIIDVGVGVYTNETFAKDRYKIWSMQSQWHNCPTINGVMQKNGKQYVARDVVYKTTADTVEFSADIAGAYPSEAAVKSYKRHIVFDRKLNTITVRDDYELKKWLKPLNAHFITHLKSETRSAGSVVLTDADNTRLAMKYESDVFDVVVDTHVIDKEDTLLRDVWGDSVHRITLVDKQSDKLKSTFVTTFSLP</sequence>
<evidence type="ECO:0000313" key="4">
    <source>
        <dbReference type="EMBL" id="CAD7624477.1"/>
    </source>
</evidence>